<dbReference type="PANTHER" id="PTHR13271:SF147">
    <property type="entry name" value="PROTEIN-LYSINE N-METHYLTRANSFERASE EFM1-RELATED"/>
    <property type="match status" value="1"/>
</dbReference>
<reference evidence="2 3" key="1">
    <citation type="submission" date="2020-07" db="EMBL/GenBank/DDBJ databases">
        <title>The yeast mating-type switching endonuclease HO is a domesticated member of an unorthodox homing genetic element family.</title>
        <authorList>
            <person name="Coughlan A.Y."/>
            <person name="Lombardi L."/>
            <person name="Braun-Galleani S."/>
            <person name="Martos A.R."/>
            <person name="Galeote V."/>
            <person name="Bigey F."/>
            <person name="Dequin S."/>
            <person name="Byrne K.P."/>
            <person name="Wolfe K.H."/>
        </authorList>
    </citation>
    <scope>NUCLEOTIDE SEQUENCE [LARGE SCALE GENOMIC DNA]</scope>
    <source>
        <strain evidence="2 3">NRRL Y-6702</strain>
    </source>
</reference>
<dbReference type="RefSeq" id="XP_037146766.1">
    <property type="nucleotide sequence ID" value="XM_037290871.1"/>
</dbReference>
<feature type="domain" description="SET" evidence="1">
    <location>
        <begin position="163"/>
        <end position="267"/>
    </location>
</feature>
<evidence type="ECO:0000259" key="1">
    <source>
        <dbReference type="PROSITE" id="PS50280"/>
    </source>
</evidence>
<protein>
    <recommendedName>
        <fullName evidence="1">SET domain-containing protein</fullName>
    </recommendedName>
</protein>
<dbReference type="InterPro" id="IPR001214">
    <property type="entry name" value="SET_dom"/>
</dbReference>
<gene>
    <name evidence="2" type="ORF">HG535_0H03680</name>
</gene>
<dbReference type="AlphaFoldDB" id="A0A7H9B8F7"/>
<dbReference type="KEGG" id="zmk:HG535_0H03680"/>
<dbReference type="PANTHER" id="PTHR13271">
    <property type="entry name" value="UNCHARACTERIZED PUTATIVE METHYLTRANSFERASE"/>
    <property type="match status" value="1"/>
</dbReference>
<dbReference type="InterPro" id="IPR046341">
    <property type="entry name" value="SET_dom_sf"/>
</dbReference>
<dbReference type="GO" id="GO:0005634">
    <property type="term" value="C:nucleus"/>
    <property type="evidence" value="ECO:0007669"/>
    <property type="project" value="TreeGrafter"/>
</dbReference>
<proteinExistence type="predicted"/>
<organism evidence="2 3">
    <name type="scientific">Zygotorulaspora mrakii</name>
    <name type="common">Zygosaccharomyces mrakii</name>
    <dbReference type="NCBI Taxonomy" id="42260"/>
    <lineage>
        <taxon>Eukaryota</taxon>
        <taxon>Fungi</taxon>
        <taxon>Dikarya</taxon>
        <taxon>Ascomycota</taxon>
        <taxon>Saccharomycotina</taxon>
        <taxon>Saccharomycetes</taxon>
        <taxon>Saccharomycetales</taxon>
        <taxon>Saccharomycetaceae</taxon>
        <taxon>Zygotorulaspora</taxon>
    </lineage>
</organism>
<dbReference type="PROSITE" id="PS50280">
    <property type="entry name" value="SET"/>
    <property type="match status" value="1"/>
</dbReference>
<name>A0A7H9B8F7_ZYGMR</name>
<dbReference type="Proteomes" id="UP000509704">
    <property type="component" value="Chromosome 8"/>
</dbReference>
<evidence type="ECO:0000313" key="3">
    <source>
        <dbReference type="Proteomes" id="UP000509704"/>
    </source>
</evidence>
<accession>A0A7H9B8F7</accession>
<dbReference type="InterPro" id="IPR050600">
    <property type="entry name" value="SETD3_SETD6_MTase"/>
</dbReference>
<dbReference type="GeneID" id="59238844"/>
<dbReference type="OrthoDB" id="42889at2759"/>
<dbReference type="GO" id="GO:0016279">
    <property type="term" value="F:protein-lysine N-methyltransferase activity"/>
    <property type="evidence" value="ECO:0007669"/>
    <property type="project" value="TreeGrafter"/>
</dbReference>
<dbReference type="Pfam" id="PF00856">
    <property type="entry name" value="SET"/>
    <property type="match status" value="1"/>
</dbReference>
<keyword evidence="3" id="KW-1185">Reference proteome</keyword>
<evidence type="ECO:0000313" key="2">
    <source>
        <dbReference type="EMBL" id="QLG75041.1"/>
    </source>
</evidence>
<dbReference type="EMBL" id="CP058611">
    <property type="protein sequence ID" value="QLG75041.1"/>
    <property type="molecule type" value="Genomic_DNA"/>
</dbReference>
<sequence length="569" mass="65832">MSANSDLEACIDWCRTNGSYVDDRIVFKLTEKVGITAVASEAISTKKPLISIPKKLLITNEVAMKHFDITEPVVSRGNPNVLGQLLTAKLKFGSDEECFHRPYIRILPLKLDQPYFWSADQLEILKGTDLHLMLRQNLAKMASEWIDVLEFLKLKPNDMQFYNKLKSSQDIDILSLFLSMNEISIGTSWLSFPAYVWATSIFNSRAFPEIIMNSQTSNINQAFLYPIVDLLNHKNDTKVKWVFENDEVSFISLESLKKSEEIFNSYGDKSNEELLLNYGFVQENNANDFTRLSLKLEKQMLDNASSFGIDIKDHIVADDCVQFKLTNEQPLPDSLLEMFNFLCKLKSESQLTLRGALEGQDELHEILIQKVDFFKKRSKINRPLAASTDLIATIKQYLNSDRRIYNNSLEALQKLQKQTMRKNAISMTSFKTIFKNDKEFANSLLIAFGIANFEDFAKQGCMREALLLWIVRVANKDSYPRKLSYAPPRYIYDCFQEVNRSIVIQKEDVMEFMSFYKKLFPNLSKKIPETFDVGNWGIRQFIVADNVMDRLVWTRKQTQEPYFILQNKI</sequence>
<dbReference type="Gene3D" id="3.90.1410.10">
    <property type="entry name" value="set domain protein methyltransferase, domain 1"/>
    <property type="match status" value="1"/>
</dbReference>
<dbReference type="SUPFAM" id="SSF82199">
    <property type="entry name" value="SET domain"/>
    <property type="match status" value="1"/>
</dbReference>